<dbReference type="Gene3D" id="2.130.10.10">
    <property type="entry name" value="YVTN repeat-like/Quinoprotein amine dehydrogenase"/>
    <property type="match status" value="1"/>
</dbReference>
<proteinExistence type="predicted"/>
<keyword evidence="1" id="KW-0732">Signal</keyword>
<gene>
    <name evidence="2" type="ORF">DC345_12560</name>
</gene>
<comment type="caution">
    <text evidence="2">The sequence shown here is derived from an EMBL/GenBank/DDBJ whole genome shotgun (WGS) entry which is preliminary data.</text>
</comment>
<name>A0A329QSY8_9BACL</name>
<dbReference type="EMBL" id="QEVW01000007">
    <property type="protein sequence ID" value="RAW15520.1"/>
    <property type="molecule type" value="Genomic_DNA"/>
</dbReference>
<dbReference type="InterPro" id="IPR015943">
    <property type="entry name" value="WD40/YVTN_repeat-like_dom_sf"/>
</dbReference>
<dbReference type="InterPro" id="IPR011047">
    <property type="entry name" value="Quinoprotein_ADH-like_sf"/>
</dbReference>
<feature type="signal peptide" evidence="1">
    <location>
        <begin position="1"/>
        <end position="27"/>
    </location>
</feature>
<evidence type="ECO:0000256" key="1">
    <source>
        <dbReference type="SAM" id="SignalP"/>
    </source>
</evidence>
<accession>A0A329QSY8</accession>
<dbReference type="SUPFAM" id="SSF50998">
    <property type="entry name" value="Quinoprotein alcohol dehydrogenase-like"/>
    <property type="match status" value="1"/>
</dbReference>
<organism evidence="2 3">
    <name type="scientific">Paenibacillus taichungensis</name>
    <dbReference type="NCBI Taxonomy" id="484184"/>
    <lineage>
        <taxon>Bacteria</taxon>
        <taxon>Bacillati</taxon>
        <taxon>Bacillota</taxon>
        <taxon>Bacilli</taxon>
        <taxon>Bacillales</taxon>
        <taxon>Paenibacillaceae</taxon>
        <taxon>Paenibacillus</taxon>
    </lineage>
</organism>
<dbReference type="RefSeq" id="WP_113053392.1">
    <property type="nucleotide sequence ID" value="NZ_QEVW01000007.1"/>
</dbReference>
<feature type="chain" id="PRO_5016298735" description="Arylsulfotransferase ASST" evidence="1">
    <location>
        <begin position="28"/>
        <end position="409"/>
    </location>
</feature>
<evidence type="ECO:0008006" key="4">
    <source>
        <dbReference type="Google" id="ProtNLM"/>
    </source>
</evidence>
<evidence type="ECO:0000313" key="2">
    <source>
        <dbReference type="EMBL" id="RAW15520.1"/>
    </source>
</evidence>
<dbReference type="AlphaFoldDB" id="A0A329QSY8"/>
<protein>
    <recommendedName>
        <fullName evidence="4">Arylsulfotransferase ASST</fullName>
    </recommendedName>
</protein>
<evidence type="ECO:0000313" key="3">
    <source>
        <dbReference type="Proteomes" id="UP000250642"/>
    </source>
</evidence>
<sequence>MNNRYLIIMVGLAFSLLVSIFPSTTDAADIKKANIKVERITKHTDTKYDAVKSFDFLPSGKSVLLTINPQIQVSYLSFYDKGNNLKYKITGGNNEQISYMYWNGMIFVEISSIYNTSYSRLYAYDEKTFKLIWKREFKGFSVELRDVANNKLLLKRLLANDHEDVIYYLNPNSGNTITTQKYPFMEWEFGYSQTQNPSGYLVTSQIYKFKYQLKKGEGQVDDIFQGSDGTVYLVTGPDYSRSIEESQKYYPGTFTGVFAIDGKTNKLKWKKTYRIHAGEGNIFFNEKQGIYLLDGSELHLIDKTGVEKWKYDYYENEKYDPLVPTIYFNDSGLIFWDKVILSSITGEKLADFNFDFQNIIGVLYWMDTEGNFYARGGVGKRLSDGTFSPSNLETVYYKFKIKNLSELIK</sequence>
<reference evidence="2 3" key="1">
    <citation type="submission" date="2018-04" db="EMBL/GenBank/DDBJ databases">
        <title>Paenibacillus taichungensis Genome sequencing and assembly.</title>
        <authorList>
            <person name="Xu J."/>
            <person name="Rensing C."/>
            <person name="Mazhar H.S."/>
        </authorList>
    </citation>
    <scope>NUCLEOTIDE SEQUENCE [LARGE SCALE GENOMIC DNA]</scope>
    <source>
        <strain evidence="2 3">NC1</strain>
    </source>
</reference>
<dbReference type="Proteomes" id="UP000250642">
    <property type="component" value="Unassembled WGS sequence"/>
</dbReference>